<proteinExistence type="predicted"/>
<keyword evidence="6 11" id="KW-0812">Transmembrane</keyword>
<keyword evidence="4" id="KW-0597">Phosphoprotein</keyword>
<keyword evidence="7 14" id="KW-0418">Kinase</keyword>
<feature type="domain" description="HAMP" evidence="13">
    <location>
        <begin position="200"/>
        <end position="252"/>
    </location>
</feature>
<dbReference type="PANTHER" id="PTHR45436">
    <property type="entry name" value="SENSOR HISTIDINE KINASE YKOH"/>
    <property type="match status" value="1"/>
</dbReference>
<dbReference type="InterPro" id="IPR003661">
    <property type="entry name" value="HisK_dim/P_dom"/>
</dbReference>
<evidence type="ECO:0000259" key="13">
    <source>
        <dbReference type="PROSITE" id="PS50885"/>
    </source>
</evidence>
<comment type="catalytic activity">
    <reaction evidence="1">
        <text>ATP + protein L-histidine = ADP + protein N-phospho-L-histidine.</text>
        <dbReference type="EC" id="2.7.13.3"/>
    </reaction>
</comment>
<dbReference type="PROSITE" id="PS50885">
    <property type="entry name" value="HAMP"/>
    <property type="match status" value="1"/>
</dbReference>
<evidence type="ECO:0000256" key="3">
    <source>
        <dbReference type="ARBA" id="ARBA00012438"/>
    </source>
</evidence>
<dbReference type="Pfam" id="PF08521">
    <property type="entry name" value="2CSK_N"/>
    <property type="match status" value="1"/>
</dbReference>
<dbReference type="InterPro" id="IPR050428">
    <property type="entry name" value="TCS_sensor_his_kinase"/>
</dbReference>
<keyword evidence="5 14" id="KW-0808">Transferase</keyword>
<evidence type="ECO:0000256" key="4">
    <source>
        <dbReference type="ARBA" id="ARBA00022553"/>
    </source>
</evidence>
<organism evidence="14 15">
    <name type="scientific">Pelomonas parva</name>
    <dbReference type="NCBI Taxonomy" id="3299032"/>
    <lineage>
        <taxon>Bacteria</taxon>
        <taxon>Pseudomonadati</taxon>
        <taxon>Pseudomonadota</taxon>
        <taxon>Betaproteobacteria</taxon>
        <taxon>Burkholderiales</taxon>
        <taxon>Sphaerotilaceae</taxon>
        <taxon>Roseateles</taxon>
    </lineage>
</organism>
<dbReference type="InterPro" id="IPR013727">
    <property type="entry name" value="2CSK_N"/>
</dbReference>
<reference evidence="14 15" key="1">
    <citation type="submission" date="2024-08" db="EMBL/GenBank/DDBJ databases">
        <authorList>
            <person name="Lu H."/>
        </authorList>
    </citation>
    <scope>NUCLEOTIDE SEQUENCE [LARGE SCALE GENOMIC DNA]</scope>
    <source>
        <strain evidence="14 15">LYH14W</strain>
    </source>
</reference>
<dbReference type="InterPro" id="IPR005467">
    <property type="entry name" value="His_kinase_dom"/>
</dbReference>
<evidence type="ECO:0000256" key="7">
    <source>
        <dbReference type="ARBA" id="ARBA00022777"/>
    </source>
</evidence>
<evidence type="ECO:0000256" key="10">
    <source>
        <dbReference type="ARBA" id="ARBA00023136"/>
    </source>
</evidence>
<comment type="caution">
    <text evidence="14">The sequence shown here is derived from an EMBL/GenBank/DDBJ whole genome shotgun (WGS) entry which is preliminary data.</text>
</comment>
<keyword evidence="8 11" id="KW-1133">Transmembrane helix</keyword>
<keyword evidence="15" id="KW-1185">Reference proteome</keyword>
<keyword evidence="10 11" id="KW-0472">Membrane</keyword>
<evidence type="ECO:0000256" key="1">
    <source>
        <dbReference type="ARBA" id="ARBA00000085"/>
    </source>
</evidence>
<dbReference type="InterPro" id="IPR036890">
    <property type="entry name" value="HATPase_C_sf"/>
</dbReference>
<name>A0ABW7F5E3_9BURK</name>
<evidence type="ECO:0000313" key="15">
    <source>
        <dbReference type="Proteomes" id="UP001606210"/>
    </source>
</evidence>
<evidence type="ECO:0000256" key="2">
    <source>
        <dbReference type="ARBA" id="ARBA00004370"/>
    </source>
</evidence>
<dbReference type="InterPro" id="IPR036097">
    <property type="entry name" value="HisK_dim/P_sf"/>
</dbReference>
<evidence type="ECO:0000256" key="8">
    <source>
        <dbReference type="ARBA" id="ARBA00022989"/>
    </source>
</evidence>
<dbReference type="EMBL" id="JBIGHV010000006">
    <property type="protein sequence ID" value="MFG6431789.1"/>
    <property type="molecule type" value="Genomic_DNA"/>
</dbReference>
<accession>A0ABW7F5E3</accession>
<dbReference type="InterPro" id="IPR004358">
    <property type="entry name" value="Sig_transdc_His_kin-like_C"/>
</dbReference>
<dbReference type="Gene3D" id="1.10.287.130">
    <property type="match status" value="1"/>
</dbReference>
<dbReference type="CDD" id="cd00082">
    <property type="entry name" value="HisKA"/>
    <property type="match status" value="1"/>
</dbReference>
<dbReference type="EC" id="2.7.13.3" evidence="3"/>
<evidence type="ECO:0000256" key="9">
    <source>
        <dbReference type="ARBA" id="ARBA00023012"/>
    </source>
</evidence>
<dbReference type="SMART" id="SM00304">
    <property type="entry name" value="HAMP"/>
    <property type="match status" value="1"/>
</dbReference>
<dbReference type="PANTHER" id="PTHR45436:SF1">
    <property type="entry name" value="SENSOR PROTEIN QSEC"/>
    <property type="match status" value="1"/>
</dbReference>
<evidence type="ECO:0000259" key="12">
    <source>
        <dbReference type="PROSITE" id="PS50109"/>
    </source>
</evidence>
<dbReference type="SMART" id="SM00387">
    <property type="entry name" value="HATPase_c"/>
    <property type="match status" value="1"/>
</dbReference>
<keyword evidence="9" id="KW-0902">Two-component regulatory system</keyword>
<dbReference type="RefSeq" id="WP_394481125.1">
    <property type="nucleotide sequence ID" value="NZ_JBIGHV010000006.1"/>
</dbReference>
<protein>
    <recommendedName>
        <fullName evidence="3">histidine kinase</fullName>
        <ecNumber evidence="3">2.7.13.3</ecNumber>
    </recommendedName>
</protein>
<dbReference type="PRINTS" id="PR00344">
    <property type="entry name" value="BCTRLSENSOR"/>
</dbReference>
<dbReference type="InterPro" id="IPR003594">
    <property type="entry name" value="HATPase_dom"/>
</dbReference>
<dbReference type="InterPro" id="IPR003660">
    <property type="entry name" value="HAMP_dom"/>
</dbReference>
<sequence length="506" mass="54829">MPNKDGASPQQGSLFGEILDWMLAPLLLIWPISVALTWLVAQGIAGQPYDRELGEMARSLGQQVSAVDAPAKGRDRYALAPEAAALLRVDASDTVYYQVLGLRGELLSGDAGLPVPTEDAPVVPWELHFRDDEVGADTVRVAYLWVAPEGQAGPAKTMLVQVAETLGKRTRLTNEIIKGVILPQFVILPLAVLLVWLALARGIAPLNELQRRIRSRDSSDLSPIDEQRVPDEVAPLVQAINDLLARLDSSMSRQKHFLADAAHQLKTPLAGLRTQAELIQREIDAGRASPEELKRSLAQIARASERAAHMVNQLLSMARAEDAEQAMRREPVNLAEIAVDTVRDFVPRALERRIDLGYDGVLPEDGRLRVQGQPVLIGELIRNLVDNALLYTPAGGMVTVRVVEDPFGQVVVLQVEDTGPGIAPAEREKVFQPFYRSLGSGVEGSGLGLAIVREIVQQHDAELTLDDTRLRRAAGGELPDGQGPGARFTIRFAAGAVVVAEADAAE</sequence>
<feature type="transmembrane region" description="Helical" evidence="11">
    <location>
        <begin position="176"/>
        <end position="199"/>
    </location>
</feature>
<dbReference type="PROSITE" id="PS50109">
    <property type="entry name" value="HIS_KIN"/>
    <property type="match status" value="1"/>
</dbReference>
<evidence type="ECO:0000313" key="14">
    <source>
        <dbReference type="EMBL" id="MFG6431789.1"/>
    </source>
</evidence>
<dbReference type="GO" id="GO:0004673">
    <property type="term" value="F:protein histidine kinase activity"/>
    <property type="evidence" value="ECO:0007669"/>
    <property type="project" value="UniProtKB-EC"/>
</dbReference>
<dbReference type="CDD" id="cd00075">
    <property type="entry name" value="HATPase"/>
    <property type="match status" value="1"/>
</dbReference>
<dbReference type="Pfam" id="PF00512">
    <property type="entry name" value="HisKA"/>
    <property type="match status" value="1"/>
</dbReference>
<dbReference type="SUPFAM" id="SSF55874">
    <property type="entry name" value="ATPase domain of HSP90 chaperone/DNA topoisomerase II/histidine kinase"/>
    <property type="match status" value="1"/>
</dbReference>
<evidence type="ECO:0000256" key="6">
    <source>
        <dbReference type="ARBA" id="ARBA00022692"/>
    </source>
</evidence>
<dbReference type="Pfam" id="PF02518">
    <property type="entry name" value="HATPase_c"/>
    <property type="match status" value="1"/>
</dbReference>
<feature type="transmembrane region" description="Helical" evidence="11">
    <location>
        <begin position="21"/>
        <end position="41"/>
    </location>
</feature>
<dbReference type="Gene3D" id="3.30.565.10">
    <property type="entry name" value="Histidine kinase-like ATPase, C-terminal domain"/>
    <property type="match status" value="1"/>
</dbReference>
<evidence type="ECO:0000256" key="5">
    <source>
        <dbReference type="ARBA" id="ARBA00022679"/>
    </source>
</evidence>
<comment type="subcellular location">
    <subcellularLocation>
        <location evidence="2">Membrane</location>
    </subcellularLocation>
</comment>
<dbReference type="SMART" id="SM00388">
    <property type="entry name" value="HisKA"/>
    <property type="match status" value="1"/>
</dbReference>
<dbReference type="Proteomes" id="UP001606210">
    <property type="component" value="Unassembled WGS sequence"/>
</dbReference>
<gene>
    <name evidence="14" type="ORF">ACG00Y_17845</name>
</gene>
<evidence type="ECO:0000256" key="11">
    <source>
        <dbReference type="SAM" id="Phobius"/>
    </source>
</evidence>
<feature type="domain" description="Histidine kinase" evidence="12">
    <location>
        <begin position="260"/>
        <end position="496"/>
    </location>
</feature>
<dbReference type="SUPFAM" id="SSF47384">
    <property type="entry name" value="Homodimeric domain of signal transducing histidine kinase"/>
    <property type="match status" value="1"/>
</dbReference>